<sequence>MEEVKIWNYIIKWGIAQNPDLLSNPEDWSNEKFLTLKFTLKNCLPLIRYFQMSGDDIYDHIQPYKKIIEKTLWKDLVKRHMTLNRPISLVVLPPHVILIQELPHRSTKLFLNVINEEHAAEIASWIFRWRTI</sequence>
<dbReference type="EMBL" id="QKWP01000206">
    <property type="protein sequence ID" value="RIB24689.1"/>
    <property type="molecule type" value="Genomic_DNA"/>
</dbReference>
<evidence type="ECO:0000313" key="2">
    <source>
        <dbReference type="Proteomes" id="UP000266673"/>
    </source>
</evidence>
<organism evidence="1 2">
    <name type="scientific">Gigaspora rosea</name>
    <dbReference type="NCBI Taxonomy" id="44941"/>
    <lineage>
        <taxon>Eukaryota</taxon>
        <taxon>Fungi</taxon>
        <taxon>Fungi incertae sedis</taxon>
        <taxon>Mucoromycota</taxon>
        <taxon>Glomeromycotina</taxon>
        <taxon>Glomeromycetes</taxon>
        <taxon>Diversisporales</taxon>
        <taxon>Gigasporaceae</taxon>
        <taxon>Gigaspora</taxon>
    </lineage>
</organism>
<dbReference type="Proteomes" id="UP000266673">
    <property type="component" value="Unassembled WGS sequence"/>
</dbReference>
<comment type="caution">
    <text evidence="1">The sequence shown here is derived from an EMBL/GenBank/DDBJ whole genome shotgun (WGS) entry which is preliminary data.</text>
</comment>
<proteinExistence type="predicted"/>
<dbReference type="OrthoDB" id="2437802at2759"/>
<dbReference type="AlphaFoldDB" id="A0A397VUN2"/>
<keyword evidence="2" id="KW-1185">Reference proteome</keyword>
<accession>A0A397VUN2</accession>
<evidence type="ECO:0008006" key="3">
    <source>
        <dbReference type="Google" id="ProtNLM"/>
    </source>
</evidence>
<name>A0A397VUN2_9GLOM</name>
<evidence type="ECO:0000313" key="1">
    <source>
        <dbReference type="EMBL" id="RIB24689.1"/>
    </source>
</evidence>
<protein>
    <recommendedName>
        <fullName evidence="3">BACK domain-containing protein</fullName>
    </recommendedName>
</protein>
<gene>
    <name evidence="1" type="ORF">C2G38_2139161</name>
</gene>
<reference evidence="1 2" key="1">
    <citation type="submission" date="2018-06" db="EMBL/GenBank/DDBJ databases">
        <title>Comparative genomics reveals the genomic features of Rhizophagus irregularis, R. cerebriforme, R. diaphanum and Gigaspora rosea, and their symbiotic lifestyle signature.</title>
        <authorList>
            <person name="Morin E."/>
            <person name="San Clemente H."/>
            <person name="Chen E.C.H."/>
            <person name="De La Providencia I."/>
            <person name="Hainaut M."/>
            <person name="Kuo A."/>
            <person name="Kohler A."/>
            <person name="Murat C."/>
            <person name="Tang N."/>
            <person name="Roy S."/>
            <person name="Loubradou J."/>
            <person name="Henrissat B."/>
            <person name="Grigoriev I.V."/>
            <person name="Corradi N."/>
            <person name="Roux C."/>
            <person name="Martin F.M."/>
        </authorList>
    </citation>
    <scope>NUCLEOTIDE SEQUENCE [LARGE SCALE GENOMIC DNA]</scope>
    <source>
        <strain evidence="1 2">DAOM 194757</strain>
    </source>
</reference>